<dbReference type="Proteomes" id="UP001148838">
    <property type="component" value="Unassembled WGS sequence"/>
</dbReference>
<comment type="caution">
    <text evidence="3">The sequence shown here is derived from an EMBL/GenBank/DDBJ whole genome shotgun (WGS) entry which is preliminary data.</text>
</comment>
<feature type="transmembrane region" description="Helical" evidence="2">
    <location>
        <begin position="554"/>
        <end position="573"/>
    </location>
</feature>
<keyword evidence="2" id="KW-0472">Membrane</keyword>
<sequence length="580" mass="66670">MEEEDIGRDLRRSSRSRSHTPFIRASRDRDSTSTYGVEESKHVTSHTQTKGRQRGGSRQKSNTTSVVESRTSEVSVTTHKHVRRKTGNESDSSIENAVEDQQKIGRRSDRQKAKRRLLINGAMPRKGDERLAMTADSVEEEKVQKRHHHKTSDYSSEEGEGLAYQVYKQAGDWWNDTVPVGKSSWHIQGLYINANFMVNGKNNFLLSQRRQCPLPFMFKNANDTCNGRGSKHNNKIKFKALKHPQFRKLLEDMESDYEDLIYYTDVRCLSRGKQIVELEKKEWIKGLTFLVDISKHLNDLNKKLQGRNRSIVNMYAAINSFAVHKFPKTDYTYSPVSPHRKELAPGVIPMPNMSRRSLNTVRLDSSSETMPSSSTFTTVTKRHVTKSRWLDPSTSGSQATRKVLEDWAAVDSDVDEVAESISSKTSSHTSKTWNFTTVTKSFFLAIWTFITVSYTRTVNAMYRLVGHDTDVYATPRRGVSPMKGEGSPNWLWRLFNWFYQLVCTVMQLDLLLLSSWHTSQVTQEHELYYEDDDYVETDAMSKSFSSRKRNTWRLLLLLLPLLFLAGIQILPLLTESHLIA</sequence>
<accession>A0ABQ8TEL9</accession>
<protein>
    <submittedName>
        <fullName evidence="3">Uncharacterized protein</fullName>
    </submittedName>
</protein>
<keyword evidence="2" id="KW-1133">Transmembrane helix</keyword>
<feature type="region of interest" description="Disordered" evidence="1">
    <location>
        <begin position="1"/>
        <end position="157"/>
    </location>
</feature>
<name>A0ABQ8TEL9_PERAM</name>
<evidence type="ECO:0000256" key="2">
    <source>
        <dbReference type="SAM" id="Phobius"/>
    </source>
</evidence>
<feature type="compositionally biased region" description="Basic and acidic residues" evidence="1">
    <location>
        <begin position="100"/>
        <end position="111"/>
    </location>
</feature>
<evidence type="ECO:0000313" key="3">
    <source>
        <dbReference type="EMBL" id="KAJ4444393.1"/>
    </source>
</evidence>
<feature type="transmembrane region" description="Helical" evidence="2">
    <location>
        <begin position="433"/>
        <end position="454"/>
    </location>
</feature>
<keyword evidence="4" id="KW-1185">Reference proteome</keyword>
<evidence type="ECO:0000256" key="1">
    <source>
        <dbReference type="SAM" id="MobiDB-lite"/>
    </source>
</evidence>
<feature type="compositionally biased region" description="Low complexity" evidence="1">
    <location>
        <begin position="63"/>
        <end position="77"/>
    </location>
</feature>
<evidence type="ECO:0000313" key="4">
    <source>
        <dbReference type="Proteomes" id="UP001148838"/>
    </source>
</evidence>
<proteinExistence type="predicted"/>
<organism evidence="3 4">
    <name type="scientific">Periplaneta americana</name>
    <name type="common">American cockroach</name>
    <name type="synonym">Blatta americana</name>
    <dbReference type="NCBI Taxonomy" id="6978"/>
    <lineage>
        <taxon>Eukaryota</taxon>
        <taxon>Metazoa</taxon>
        <taxon>Ecdysozoa</taxon>
        <taxon>Arthropoda</taxon>
        <taxon>Hexapoda</taxon>
        <taxon>Insecta</taxon>
        <taxon>Pterygota</taxon>
        <taxon>Neoptera</taxon>
        <taxon>Polyneoptera</taxon>
        <taxon>Dictyoptera</taxon>
        <taxon>Blattodea</taxon>
        <taxon>Blattoidea</taxon>
        <taxon>Blattidae</taxon>
        <taxon>Blattinae</taxon>
        <taxon>Periplaneta</taxon>
    </lineage>
</organism>
<keyword evidence="2" id="KW-0812">Transmembrane</keyword>
<reference evidence="3 4" key="1">
    <citation type="journal article" date="2022" name="Allergy">
        <title>Genome assembly and annotation of Periplaneta americana reveal a comprehensive cockroach allergen profile.</title>
        <authorList>
            <person name="Wang L."/>
            <person name="Xiong Q."/>
            <person name="Saelim N."/>
            <person name="Wang L."/>
            <person name="Nong W."/>
            <person name="Wan A.T."/>
            <person name="Shi M."/>
            <person name="Liu X."/>
            <person name="Cao Q."/>
            <person name="Hui J.H.L."/>
            <person name="Sookrung N."/>
            <person name="Leung T.F."/>
            <person name="Tungtrongchitr A."/>
            <person name="Tsui S.K.W."/>
        </authorList>
    </citation>
    <scope>NUCLEOTIDE SEQUENCE [LARGE SCALE GENOMIC DNA]</scope>
    <source>
        <strain evidence="3">PWHHKU_190912</strain>
    </source>
</reference>
<gene>
    <name evidence="3" type="ORF">ANN_06185</name>
</gene>
<dbReference type="PANTHER" id="PTHR45913">
    <property type="entry name" value="EPM2A-INTERACTING PROTEIN 1"/>
    <property type="match status" value="1"/>
</dbReference>
<dbReference type="PANTHER" id="PTHR45913:SF5">
    <property type="entry name" value="GENERAL TRANSCRIPTION FACTOR II-I REPEAT DOMAIN-CONTAINING PROTEIN 2A-LIKE PROTEIN"/>
    <property type="match status" value="1"/>
</dbReference>
<dbReference type="EMBL" id="JAJSOF020000011">
    <property type="protein sequence ID" value="KAJ4444393.1"/>
    <property type="molecule type" value="Genomic_DNA"/>
</dbReference>